<dbReference type="InterPro" id="IPR053003">
    <property type="entry name" value="TRIM_RBCC_E3_ubiq-ligases"/>
</dbReference>
<dbReference type="GO" id="GO:0005778">
    <property type="term" value="C:peroxisomal membrane"/>
    <property type="evidence" value="ECO:0007669"/>
    <property type="project" value="TreeGrafter"/>
</dbReference>
<comment type="caution">
    <text evidence="4">The sequence shown here is derived from an EMBL/GenBank/DDBJ whole genome shotgun (WGS) entry which is preliminary data.</text>
</comment>
<keyword evidence="1" id="KW-0863">Zinc-finger</keyword>
<dbReference type="PROSITE" id="PS50119">
    <property type="entry name" value="ZF_BBOX"/>
    <property type="match status" value="1"/>
</dbReference>
<evidence type="ECO:0000256" key="1">
    <source>
        <dbReference type="PROSITE-ProRule" id="PRU00024"/>
    </source>
</evidence>
<dbReference type="SMART" id="SM00336">
    <property type="entry name" value="BBOX"/>
    <property type="match status" value="1"/>
</dbReference>
<feature type="region of interest" description="Disordered" evidence="2">
    <location>
        <begin position="85"/>
        <end position="185"/>
    </location>
</feature>
<dbReference type="Gene3D" id="3.30.160.60">
    <property type="entry name" value="Classic Zinc Finger"/>
    <property type="match status" value="1"/>
</dbReference>
<proteinExistence type="predicted"/>
<dbReference type="GO" id="GO:0051865">
    <property type="term" value="P:protein autoubiquitination"/>
    <property type="evidence" value="ECO:0007669"/>
    <property type="project" value="TreeGrafter"/>
</dbReference>
<feature type="domain" description="B box-type" evidence="3">
    <location>
        <begin position="1"/>
        <end position="44"/>
    </location>
</feature>
<name>A0A5J4TPR9_9EUKA</name>
<feature type="non-terminal residue" evidence="4">
    <location>
        <position position="1"/>
    </location>
</feature>
<dbReference type="OrthoDB" id="192247at2759"/>
<dbReference type="GO" id="GO:0006513">
    <property type="term" value="P:protein monoubiquitination"/>
    <property type="evidence" value="ECO:0007669"/>
    <property type="project" value="TreeGrafter"/>
</dbReference>
<feature type="compositionally biased region" description="Polar residues" evidence="2">
    <location>
        <begin position="143"/>
        <end position="158"/>
    </location>
</feature>
<organism evidence="4 5">
    <name type="scientific">Streblomastix strix</name>
    <dbReference type="NCBI Taxonomy" id="222440"/>
    <lineage>
        <taxon>Eukaryota</taxon>
        <taxon>Metamonada</taxon>
        <taxon>Preaxostyla</taxon>
        <taxon>Oxymonadida</taxon>
        <taxon>Streblomastigidae</taxon>
        <taxon>Streblomastix</taxon>
    </lineage>
</organism>
<dbReference type="GO" id="GO:0016235">
    <property type="term" value="C:aggresome"/>
    <property type="evidence" value="ECO:0007669"/>
    <property type="project" value="TreeGrafter"/>
</dbReference>
<protein>
    <recommendedName>
        <fullName evidence="3">B box-type domain-containing protein</fullName>
    </recommendedName>
</protein>
<keyword evidence="1" id="KW-0479">Metal-binding</keyword>
<dbReference type="PANTHER" id="PTHR36754:SF2">
    <property type="entry name" value="E3 UBIQUITIN-PROTEIN LIGASE TRIM37"/>
    <property type="match status" value="1"/>
</dbReference>
<dbReference type="CDD" id="cd19756">
    <property type="entry name" value="Bbox2"/>
    <property type="match status" value="1"/>
</dbReference>
<dbReference type="Pfam" id="PF00643">
    <property type="entry name" value="zf-B_box"/>
    <property type="match status" value="1"/>
</dbReference>
<sequence>KPNAICKDHPTHPLDYFCSTCQQPICSDCAILSDKHKGHNISGIIDERKRREVEMIQSREKISVRAEELKRIAQSLEKEEEEIRSQMQNASVNMEDKGKKLKEGVDNEQKLHVHDVDEQKRALERAAPIIVSGNESPPIGAQRTKQQTRRPSAQSRQQLGLVDTQGEENQFQASHGLAHSQQKRF</sequence>
<dbReference type="InterPro" id="IPR000315">
    <property type="entry name" value="Znf_B-box"/>
</dbReference>
<reference evidence="4 5" key="1">
    <citation type="submission" date="2019-03" db="EMBL/GenBank/DDBJ databases">
        <title>Single cell metagenomics reveals metabolic interactions within the superorganism composed of flagellate Streblomastix strix and complex community of Bacteroidetes bacteria on its surface.</title>
        <authorList>
            <person name="Treitli S.C."/>
            <person name="Kolisko M."/>
            <person name="Husnik F."/>
            <person name="Keeling P."/>
            <person name="Hampl V."/>
        </authorList>
    </citation>
    <scope>NUCLEOTIDE SEQUENCE [LARGE SCALE GENOMIC DNA]</scope>
    <source>
        <strain evidence="4">ST1C</strain>
    </source>
</reference>
<dbReference type="GO" id="GO:0061630">
    <property type="term" value="F:ubiquitin protein ligase activity"/>
    <property type="evidence" value="ECO:0007669"/>
    <property type="project" value="TreeGrafter"/>
</dbReference>
<gene>
    <name evidence="4" type="ORF">EZS28_044017</name>
</gene>
<dbReference type="GO" id="GO:0031625">
    <property type="term" value="F:ubiquitin protein ligase binding"/>
    <property type="evidence" value="ECO:0007669"/>
    <property type="project" value="TreeGrafter"/>
</dbReference>
<dbReference type="Proteomes" id="UP000324800">
    <property type="component" value="Unassembled WGS sequence"/>
</dbReference>
<dbReference type="GO" id="GO:0005164">
    <property type="term" value="F:tumor necrosis factor receptor binding"/>
    <property type="evidence" value="ECO:0007669"/>
    <property type="project" value="TreeGrafter"/>
</dbReference>
<dbReference type="PANTHER" id="PTHR36754">
    <property type="entry name" value="E3 UBIQUITIN-PROTEIN LIGASE TRIM37"/>
    <property type="match status" value="1"/>
</dbReference>
<dbReference type="SUPFAM" id="SSF57845">
    <property type="entry name" value="B-box zinc-binding domain"/>
    <property type="match status" value="1"/>
</dbReference>
<dbReference type="AlphaFoldDB" id="A0A5J4TPR9"/>
<feature type="compositionally biased region" description="Basic and acidic residues" evidence="2">
    <location>
        <begin position="94"/>
        <end position="124"/>
    </location>
</feature>
<evidence type="ECO:0000259" key="3">
    <source>
        <dbReference type="PROSITE" id="PS50119"/>
    </source>
</evidence>
<dbReference type="GO" id="GO:0008270">
    <property type="term" value="F:zinc ion binding"/>
    <property type="evidence" value="ECO:0007669"/>
    <property type="project" value="UniProtKB-KW"/>
</dbReference>
<keyword evidence="1" id="KW-0862">Zinc</keyword>
<evidence type="ECO:0000313" key="4">
    <source>
        <dbReference type="EMBL" id="KAA6360456.1"/>
    </source>
</evidence>
<evidence type="ECO:0000256" key="2">
    <source>
        <dbReference type="SAM" id="MobiDB-lite"/>
    </source>
</evidence>
<accession>A0A5J4TPR9</accession>
<evidence type="ECO:0000313" key="5">
    <source>
        <dbReference type="Proteomes" id="UP000324800"/>
    </source>
</evidence>
<dbReference type="GO" id="GO:0070842">
    <property type="term" value="P:aggresome assembly"/>
    <property type="evidence" value="ECO:0007669"/>
    <property type="project" value="TreeGrafter"/>
</dbReference>
<dbReference type="EMBL" id="SNRW01026917">
    <property type="protein sequence ID" value="KAA6360456.1"/>
    <property type="molecule type" value="Genomic_DNA"/>
</dbReference>